<keyword evidence="2" id="KW-0677">Repeat</keyword>
<dbReference type="OrthoDB" id="2682234at2759"/>
<evidence type="ECO:0000313" key="5">
    <source>
        <dbReference type="EMBL" id="KIK90620.1"/>
    </source>
</evidence>
<dbReference type="CDD" id="cd00200">
    <property type="entry name" value="WD40"/>
    <property type="match status" value="1"/>
</dbReference>
<dbReference type="InterPro" id="IPR050349">
    <property type="entry name" value="WD_LIS1/nudF_dynein_reg"/>
</dbReference>
<feature type="compositionally biased region" description="Polar residues" evidence="4">
    <location>
        <begin position="463"/>
        <end position="474"/>
    </location>
</feature>
<keyword evidence="1 3" id="KW-0853">WD repeat</keyword>
<dbReference type="PROSITE" id="PS50082">
    <property type="entry name" value="WD_REPEATS_2"/>
    <property type="match status" value="6"/>
</dbReference>
<dbReference type="SMART" id="SM00320">
    <property type="entry name" value="WD40"/>
    <property type="match status" value="7"/>
</dbReference>
<accession>A0A0D0E1T1</accession>
<proteinExistence type="predicted"/>
<evidence type="ECO:0000313" key="6">
    <source>
        <dbReference type="Proteomes" id="UP000054538"/>
    </source>
</evidence>
<feature type="compositionally biased region" description="Low complexity" evidence="4">
    <location>
        <begin position="325"/>
        <end position="338"/>
    </location>
</feature>
<name>A0A0D0E1T1_9AGAM</name>
<dbReference type="InParanoid" id="A0A0D0E1T1"/>
<feature type="region of interest" description="Disordered" evidence="4">
    <location>
        <begin position="360"/>
        <end position="397"/>
    </location>
</feature>
<dbReference type="HOGENOM" id="CLU_000288_57_33_1"/>
<dbReference type="InterPro" id="IPR015943">
    <property type="entry name" value="WD40/YVTN_repeat-like_dom_sf"/>
</dbReference>
<feature type="region of interest" description="Disordered" evidence="4">
    <location>
        <begin position="319"/>
        <end position="342"/>
    </location>
</feature>
<evidence type="ECO:0000256" key="1">
    <source>
        <dbReference type="ARBA" id="ARBA00022574"/>
    </source>
</evidence>
<dbReference type="Proteomes" id="UP000054538">
    <property type="component" value="Unassembled WGS sequence"/>
</dbReference>
<organism evidence="5 6">
    <name type="scientific">Paxillus rubicundulus Ve08.2h10</name>
    <dbReference type="NCBI Taxonomy" id="930991"/>
    <lineage>
        <taxon>Eukaryota</taxon>
        <taxon>Fungi</taxon>
        <taxon>Dikarya</taxon>
        <taxon>Basidiomycota</taxon>
        <taxon>Agaricomycotina</taxon>
        <taxon>Agaricomycetes</taxon>
        <taxon>Agaricomycetidae</taxon>
        <taxon>Boletales</taxon>
        <taxon>Paxilineae</taxon>
        <taxon>Paxillaceae</taxon>
        <taxon>Paxillus</taxon>
    </lineage>
</organism>
<feature type="repeat" description="WD" evidence="3">
    <location>
        <begin position="27"/>
        <end position="60"/>
    </location>
</feature>
<dbReference type="AlphaFoldDB" id="A0A0D0E1T1"/>
<reference evidence="5 6" key="1">
    <citation type="submission" date="2014-04" db="EMBL/GenBank/DDBJ databases">
        <authorList>
            <consortium name="DOE Joint Genome Institute"/>
            <person name="Kuo A."/>
            <person name="Kohler A."/>
            <person name="Jargeat P."/>
            <person name="Nagy L.G."/>
            <person name="Floudas D."/>
            <person name="Copeland A."/>
            <person name="Barry K.W."/>
            <person name="Cichocki N."/>
            <person name="Veneault-Fourrey C."/>
            <person name="LaButti K."/>
            <person name="Lindquist E.A."/>
            <person name="Lipzen A."/>
            <person name="Lundell T."/>
            <person name="Morin E."/>
            <person name="Murat C."/>
            <person name="Sun H."/>
            <person name="Tunlid A."/>
            <person name="Henrissat B."/>
            <person name="Grigoriev I.V."/>
            <person name="Hibbett D.S."/>
            <person name="Martin F."/>
            <person name="Nordberg H.P."/>
            <person name="Cantor M.N."/>
            <person name="Hua S.X."/>
        </authorList>
    </citation>
    <scope>NUCLEOTIDE SEQUENCE [LARGE SCALE GENOMIC DNA]</scope>
    <source>
        <strain evidence="5 6">Ve08.2h10</strain>
    </source>
</reference>
<protein>
    <recommendedName>
        <fullName evidence="7">WD40 repeat-like protein</fullName>
    </recommendedName>
</protein>
<dbReference type="PROSITE" id="PS50294">
    <property type="entry name" value="WD_REPEATS_REGION"/>
    <property type="match status" value="4"/>
</dbReference>
<dbReference type="STRING" id="930991.A0A0D0E1T1"/>
<evidence type="ECO:0008006" key="7">
    <source>
        <dbReference type="Google" id="ProtNLM"/>
    </source>
</evidence>
<evidence type="ECO:0000256" key="2">
    <source>
        <dbReference type="ARBA" id="ARBA00022737"/>
    </source>
</evidence>
<feature type="repeat" description="WD" evidence="3">
    <location>
        <begin position="155"/>
        <end position="180"/>
    </location>
</feature>
<dbReference type="InterPro" id="IPR020472">
    <property type="entry name" value="WD40_PAC1"/>
</dbReference>
<gene>
    <name evidence="5" type="ORF">PAXRUDRAFT_671944</name>
</gene>
<keyword evidence="6" id="KW-1185">Reference proteome</keyword>
<dbReference type="InterPro" id="IPR036322">
    <property type="entry name" value="WD40_repeat_dom_sf"/>
</dbReference>
<dbReference type="SUPFAM" id="SSF50978">
    <property type="entry name" value="WD40 repeat-like"/>
    <property type="match status" value="1"/>
</dbReference>
<feature type="repeat" description="WD" evidence="3">
    <location>
        <begin position="77"/>
        <end position="111"/>
    </location>
</feature>
<dbReference type="Gene3D" id="2.130.10.10">
    <property type="entry name" value="YVTN repeat-like/Quinoprotein amine dehydrogenase"/>
    <property type="match status" value="2"/>
</dbReference>
<evidence type="ECO:0000256" key="4">
    <source>
        <dbReference type="SAM" id="MobiDB-lite"/>
    </source>
</evidence>
<evidence type="ECO:0000256" key="3">
    <source>
        <dbReference type="PROSITE-ProRule" id="PRU00221"/>
    </source>
</evidence>
<reference evidence="6" key="2">
    <citation type="submission" date="2015-01" db="EMBL/GenBank/DDBJ databases">
        <title>Evolutionary Origins and Diversification of the Mycorrhizal Mutualists.</title>
        <authorList>
            <consortium name="DOE Joint Genome Institute"/>
            <consortium name="Mycorrhizal Genomics Consortium"/>
            <person name="Kohler A."/>
            <person name="Kuo A."/>
            <person name="Nagy L.G."/>
            <person name="Floudas D."/>
            <person name="Copeland A."/>
            <person name="Barry K.W."/>
            <person name="Cichocki N."/>
            <person name="Veneault-Fourrey C."/>
            <person name="LaButti K."/>
            <person name="Lindquist E.A."/>
            <person name="Lipzen A."/>
            <person name="Lundell T."/>
            <person name="Morin E."/>
            <person name="Murat C."/>
            <person name="Riley R."/>
            <person name="Ohm R."/>
            <person name="Sun H."/>
            <person name="Tunlid A."/>
            <person name="Henrissat B."/>
            <person name="Grigoriev I.V."/>
            <person name="Hibbett D.S."/>
            <person name="Martin F."/>
        </authorList>
    </citation>
    <scope>NUCLEOTIDE SEQUENCE [LARGE SCALE GENOMIC DNA]</scope>
    <source>
        <strain evidence="6">Ve08.2h10</strain>
    </source>
</reference>
<dbReference type="InterPro" id="IPR001680">
    <property type="entry name" value="WD40_rpt"/>
</dbReference>
<dbReference type="PANTHER" id="PTHR44129">
    <property type="entry name" value="WD REPEAT-CONTAINING PROTEIN POP1"/>
    <property type="match status" value="1"/>
</dbReference>
<feature type="repeat" description="WD" evidence="3">
    <location>
        <begin position="237"/>
        <end position="278"/>
    </location>
</feature>
<sequence>MSRLYNAARNAYWRVRGLPLAVPSLVKCGHTDLIRSVAFLPDGQQVISGSNDGTIRTWRLVEEAGAVETAMKEGGVVVAVAVSSDGQWIATGGEHKTITIWNATTHEKAVELKGHFDWVRTLRFSPDSARVASGSDDWTVVVWSTATGKRLAGRLKGHAGKVYSVAFAPDGDKIASCSADDIRIWHSHTGVLINIIFHVGHPRSLEWTPNGQKLIAGCKDGSINVIHATDGALLAEWYGHASVVCAIAVSPNGELFASGSWDKTIRLWNTVTRKQIGPALQHDGDINSVAISPDGRHLASGGDDRKVRIWSLQGIIHPSILDTTSNNPPENASSPPRSDNAIPTLTSVQVLDEEAALQQIPEPHPQETQDTQSPKDDDVKGDSGGAETSLKRRPSESSSLRDFLDCQAVSLIGATEDRSHQLYANFFENDSRNVQLPLNKLSKKRFSKFLNKFSLKKQDRSVEPTTQPEGQPTVSGEEGNKMNLIMTLLRQKTLTVLLL</sequence>
<feature type="region of interest" description="Disordered" evidence="4">
    <location>
        <begin position="457"/>
        <end position="479"/>
    </location>
</feature>
<feature type="repeat" description="WD" evidence="3">
    <location>
        <begin position="112"/>
        <end position="153"/>
    </location>
</feature>
<dbReference type="EMBL" id="KN825493">
    <property type="protein sequence ID" value="KIK90620.1"/>
    <property type="molecule type" value="Genomic_DNA"/>
</dbReference>
<dbReference type="Pfam" id="PF00400">
    <property type="entry name" value="WD40"/>
    <property type="match status" value="7"/>
</dbReference>
<dbReference type="PRINTS" id="PR00320">
    <property type="entry name" value="GPROTEINBRPT"/>
</dbReference>
<feature type="repeat" description="WD" evidence="3">
    <location>
        <begin position="279"/>
        <end position="313"/>
    </location>
</feature>